<evidence type="ECO:0000256" key="1">
    <source>
        <dbReference type="SAM" id="Phobius"/>
    </source>
</evidence>
<sequence length="44" mass="4996">MFPHHGGEKSMTGKIGLAGGMIIWLAYVAWIVDYYSDTFLQFSR</sequence>
<name>A0AAX3JB92_9GAMM</name>
<evidence type="ECO:0000313" key="3">
    <source>
        <dbReference type="Proteomes" id="UP000433737"/>
    </source>
</evidence>
<keyword evidence="1" id="KW-0472">Membrane</keyword>
<keyword evidence="1" id="KW-1133">Transmembrane helix</keyword>
<comment type="caution">
    <text evidence="2">The sequence shown here is derived from an EMBL/GenBank/DDBJ whole genome shotgun (WGS) entry which is preliminary data.</text>
</comment>
<gene>
    <name evidence="2" type="ORF">PANT111_460033</name>
</gene>
<dbReference type="Proteomes" id="UP000433737">
    <property type="component" value="Unassembled WGS sequence"/>
</dbReference>
<dbReference type="AlphaFoldDB" id="A0AAX3JB92"/>
<reference evidence="2 3" key="1">
    <citation type="submission" date="2019-10" db="EMBL/GenBank/DDBJ databases">
        <authorList>
            <person name="Karimi E."/>
        </authorList>
    </citation>
    <scope>NUCLEOTIDE SEQUENCE [LARGE SCALE GENOMIC DNA]</scope>
    <source>
        <strain evidence="2">Pantoea sp. 111</strain>
    </source>
</reference>
<organism evidence="2 3">
    <name type="scientific">Pantoea brenneri</name>
    <dbReference type="NCBI Taxonomy" id="472694"/>
    <lineage>
        <taxon>Bacteria</taxon>
        <taxon>Pseudomonadati</taxon>
        <taxon>Pseudomonadota</taxon>
        <taxon>Gammaproteobacteria</taxon>
        <taxon>Enterobacterales</taxon>
        <taxon>Erwiniaceae</taxon>
        <taxon>Pantoea</taxon>
    </lineage>
</organism>
<protein>
    <submittedName>
        <fullName evidence="2">Uncharacterized protein</fullName>
    </submittedName>
</protein>
<proteinExistence type="predicted"/>
<feature type="transmembrane region" description="Helical" evidence="1">
    <location>
        <begin position="15"/>
        <end position="35"/>
    </location>
</feature>
<accession>A0AAX3JB92</accession>
<keyword evidence="1" id="KW-0812">Transmembrane</keyword>
<dbReference type="EMBL" id="CABWMH010000041">
    <property type="protein sequence ID" value="VXC49318.1"/>
    <property type="molecule type" value="Genomic_DNA"/>
</dbReference>
<evidence type="ECO:0000313" key="2">
    <source>
        <dbReference type="EMBL" id="VXC49318.1"/>
    </source>
</evidence>